<accession>A0ABU6D3S9</accession>
<evidence type="ECO:0000313" key="3">
    <source>
        <dbReference type="Proteomes" id="UP001308005"/>
    </source>
</evidence>
<dbReference type="Proteomes" id="UP001308005">
    <property type="component" value="Unassembled WGS sequence"/>
</dbReference>
<name>A0ABU6D3S9_9GAMM</name>
<comment type="caution">
    <text evidence="2">The sequence shown here is derived from an EMBL/GenBank/DDBJ whole genome shotgun (WGS) entry which is preliminary data.</text>
</comment>
<keyword evidence="1" id="KW-0472">Membrane</keyword>
<feature type="transmembrane region" description="Helical" evidence="1">
    <location>
        <begin position="7"/>
        <end position="26"/>
    </location>
</feature>
<keyword evidence="1" id="KW-1133">Transmembrane helix</keyword>
<evidence type="ECO:0000313" key="2">
    <source>
        <dbReference type="EMBL" id="MEB4593477.1"/>
    </source>
</evidence>
<keyword evidence="1" id="KW-0812">Transmembrane</keyword>
<reference evidence="3" key="1">
    <citation type="submission" date="2023-07" db="EMBL/GenBank/DDBJ databases">
        <title>The carbon used by Thiothrix.</title>
        <authorList>
            <person name="Chen L."/>
        </authorList>
    </citation>
    <scope>NUCLEOTIDE SEQUENCE [LARGE SCALE GENOMIC DNA]</scope>
</reference>
<proteinExistence type="predicted"/>
<dbReference type="EMBL" id="JAYMYJ010000160">
    <property type="protein sequence ID" value="MEB4593477.1"/>
    <property type="molecule type" value="Genomic_DNA"/>
</dbReference>
<keyword evidence="3" id="KW-1185">Reference proteome</keyword>
<gene>
    <name evidence="2" type="ORF">VSS37_21040</name>
</gene>
<dbReference type="RefSeq" id="WP_324698408.1">
    <property type="nucleotide sequence ID" value="NZ_JAYMYJ010000160.1"/>
</dbReference>
<protein>
    <submittedName>
        <fullName evidence="2">Uncharacterized protein</fullName>
    </submittedName>
</protein>
<organism evidence="2 3">
    <name type="scientific">Candidatus Thiothrix phosphatis</name>
    <dbReference type="NCBI Taxonomy" id="3112415"/>
    <lineage>
        <taxon>Bacteria</taxon>
        <taxon>Pseudomonadati</taxon>
        <taxon>Pseudomonadota</taxon>
        <taxon>Gammaproteobacteria</taxon>
        <taxon>Thiotrichales</taxon>
        <taxon>Thiotrichaceae</taxon>
        <taxon>Thiothrix</taxon>
    </lineage>
</organism>
<evidence type="ECO:0000256" key="1">
    <source>
        <dbReference type="SAM" id="Phobius"/>
    </source>
</evidence>
<sequence length="164" mass="18605">MKYASPILMALVILAGLSLIVTPYIAEVFFPAQQTTLRTANPQQVAEALANWMETTPDKLAGTQGVNQTSADGKTSWFMFTVERQPVEHFIRKNRLQQQDLTPQLLREVFTGQNPPAEWWQPASLERETCFIGTDEGRELGLIYDAERQKGFLVIRTRTKTSNF</sequence>
<reference evidence="2 3" key="2">
    <citation type="submission" date="2024-01" db="EMBL/GenBank/DDBJ databases">
        <authorList>
            <person name="Xie X."/>
        </authorList>
    </citation>
    <scope>NUCLEOTIDE SEQUENCE [LARGE SCALE GENOMIC DNA]</scope>
    <source>
        <strain evidence="2">SCUT-1</strain>
    </source>
</reference>